<dbReference type="InterPro" id="IPR049792">
    <property type="entry name" value="PA1414-like"/>
</dbReference>
<dbReference type="GeneID" id="79382672"/>
<dbReference type="PATRIC" id="fig|200452.3.peg.2395"/>
<organism evidence="1 2">
    <name type="scientific">Pseudomonas congelans</name>
    <dbReference type="NCBI Taxonomy" id="200452"/>
    <lineage>
        <taxon>Bacteria</taxon>
        <taxon>Pseudomonadati</taxon>
        <taxon>Pseudomonadota</taxon>
        <taxon>Gammaproteobacteria</taxon>
        <taxon>Pseudomonadales</taxon>
        <taxon>Pseudomonadaceae</taxon>
        <taxon>Pseudomonas</taxon>
    </lineage>
</organism>
<accession>A0A0P9MKA7</accession>
<evidence type="ECO:0000313" key="2">
    <source>
        <dbReference type="Proteomes" id="UP000050411"/>
    </source>
</evidence>
<protein>
    <submittedName>
        <fullName evidence="1">Uncharacterized protein</fullName>
    </submittedName>
</protein>
<proteinExistence type="predicted"/>
<dbReference type="Proteomes" id="UP000050411">
    <property type="component" value="Unassembled WGS sequence"/>
</dbReference>
<gene>
    <name evidence="1" type="ORF">ALO92_04822</name>
</gene>
<sequence length="41" mass="4879">MNSKLQEWLHDVGVALGLIERPKLQPIPVRADDDDRRRQRR</sequence>
<dbReference type="AlphaFoldDB" id="A0A0P9MKA7"/>
<evidence type="ECO:0000313" key="1">
    <source>
        <dbReference type="EMBL" id="KPW84711.1"/>
    </source>
</evidence>
<reference evidence="1 2" key="1">
    <citation type="submission" date="2015-09" db="EMBL/GenBank/DDBJ databases">
        <title>Genome announcement of multiple Pseudomonas syringae strains.</title>
        <authorList>
            <person name="Thakur S."/>
            <person name="Wang P.W."/>
            <person name="Gong Y."/>
            <person name="Weir B.S."/>
            <person name="Guttman D.S."/>
        </authorList>
    </citation>
    <scope>NUCLEOTIDE SEQUENCE [LARGE SCALE GENOMIC DNA]</scope>
    <source>
        <strain evidence="1 2">ICMP19117</strain>
    </source>
</reference>
<comment type="caution">
    <text evidence="1">The sequence shown here is derived from an EMBL/GenBank/DDBJ whole genome shotgun (WGS) entry which is preliminary data.</text>
</comment>
<name>A0A0P9MKA7_9PSED</name>
<dbReference type="RefSeq" id="WP_103359380.1">
    <property type="nucleotide sequence ID" value="NZ_FNJH01000003.1"/>
</dbReference>
<dbReference type="EMBL" id="LJQB01000054">
    <property type="protein sequence ID" value="KPW84711.1"/>
    <property type="molecule type" value="Genomic_DNA"/>
</dbReference>
<dbReference type="NCBIfam" id="NF041729">
    <property type="entry name" value="PA1414_fam"/>
    <property type="match status" value="1"/>
</dbReference>